<name>A0ABQ3C0I2_9FLAO</name>
<dbReference type="EMBL" id="BMWY01000008">
    <property type="protein sequence ID" value="GGZ62563.1"/>
    <property type="molecule type" value="Genomic_DNA"/>
</dbReference>
<dbReference type="PROSITE" id="PS51257">
    <property type="entry name" value="PROKAR_LIPOPROTEIN"/>
    <property type="match status" value="1"/>
</dbReference>
<accession>A0ABQ3C0I2</accession>
<reference evidence="2" key="1">
    <citation type="journal article" date="2019" name="Int. J. Syst. Evol. Microbiol.">
        <title>The Global Catalogue of Microorganisms (GCM) 10K type strain sequencing project: providing services to taxonomists for standard genome sequencing and annotation.</title>
        <authorList>
            <consortium name="The Broad Institute Genomics Platform"/>
            <consortium name="The Broad Institute Genome Sequencing Center for Infectious Disease"/>
            <person name="Wu L."/>
            <person name="Ma J."/>
        </authorList>
    </citation>
    <scope>NUCLEOTIDE SEQUENCE [LARGE SCALE GENOMIC DNA]</scope>
    <source>
        <strain evidence="2">KCTC 12708</strain>
    </source>
</reference>
<dbReference type="InterPro" id="IPR003795">
    <property type="entry name" value="DUF192"/>
</dbReference>
<comment type="caution">
    <text evidence="1">The sequence shown here is derived from an EMBL/GenBank/DDBJ whole genome shotgun (WGS) entry which is preliminary data.</text>
</comment>
<organism evidence="1 2">
    <name type="scientific">Mesonia mobilis</name>
    <dbReference type="NCBI Taxonomy" id="369791"/>
    <lineage>
        <taxon>Bacteria</taxon>
        <taxon>Pseudomonadati</taxon>
        <taxon>Bacteroidota</taxon>
        <taxon>Flavobacteriia</taxon>
        <taxon>Flavobacteriales</taxon>
        <taxon>Flavobacteriaceae</taxon>
        <taxon>Mesonia</taxon>
    </lineage>
</organism>
<protein>
    <recommendedName>
        <fullName evidence="3">DUF192 domain-containing protein</fullName>
    </recommendedName>
</protein>
<proteinExistence type="predicted"/>
<dbReference type="InterPro" id="IPR038695">
    <property type="entry name" value="Saro_0823-like_sf"/>
</dbReference>
<dbReference type="Proteomes" id="UP000615593">
    <property type="component" value="Unassembled WGS sequence"/>
</dbReference>
<gene>
    <name evidence="1" type="ORF">GCM10008088_24960</name>
</gene>
<dbReference type="PANTHER" id="PTHR37953">
    <property type="entry name" value="UPF0127 PROTEIN MJ1496"/>
    <property type="match status" value="1"/>
</dbReference>
<dbReference type="GeneID" id="94370161"/>
<keyword evidence="2" id="KW-1185">Reference proteome</keyword>
<evidence type="ECO:0000313" key="1">
    <source>
        <dbReference type="EMBL" id="GGZ62563.1"/>
    </source>
</evidence>
<sequence length="165" mass="19159">MKNKRLQFTGILLSGILLFCACNEENKPPETEFDKHSFTKEGQIYIVNTEKDTLKHLEVEVAKTAQEQATGLMFRRTMKENRGMIFVYFTERPRYFYMKNTFIPLDLIYVNGENKIVEFNENATPLSKETLPNNIPSQFVLEVNGGKVSEWGLQLNDSLIMHLEE</sequence>
<evidence type="ECO:0008006" key="3">
    <source>
        <dbReference type="Google" id="ProtNLM"/>
    </source>
</evidence>
<dbReference type="PANTHER" id="PTHR37953:SF1">
    <property type="entry name" value="UPF0127 PROTEIN MJ1496"/>
    <property type="match status" value="1"/>
</dbReference>
<evidence type="ECO:0000313" key="2">
    <source>
        <dbReference type="Proteomes" id="UP000615593"/>
    </source>
</evidence>
<dbReference type="Gene3D" id="2.60.120.1140">
    <property type="entry name" value="Protein of unknown function DUF192"/>
    <property type="match status" value="1"/>
</dbReference>
<dbReference type="RefSeq" id="WP_051191354.1">
    <property type="nucleotide sequence ID" value="NZ_BMWY01000008.1"/>
</dbReference>
<dbReference type="Pfam" id="PF02643">
    <property type="entry name" value="DUF192"/>
    <property type="match status" value="1"/>
</dbReference>